<dbReference type="InterPro" id="IPR011989">
    <property type="entry name" value="ARM-like"/>
</dbReference>
<comment type="similarity">
    <text evidence="1">Belongs to the importin alpha family.</text>
</comment>
<feature type="non-terminal residue" evidence="5">
    <location>
        <position position="449"/>
    </location>
</feature>
<comment type="caution">
    <text evidence="5">The sequence shown here is derived from an EMBL/GenBank/DDBJ whole genome shotgun (WGS) entry which is preliminary data.</text>
</comment>
<keyword evidence="2" id="KW-0813">Transport</keyword>
<dbReference type="SMART" id="SM00185">
    <property type="entry name" value="ARM"/>
    <property type="match status" value="6"/>
</dbReference>
<dbReference type="InterPro" id="IPR000225">
    <property type="entry name" value="Armadillo"/>
</dbReference>
<dbReference type="InterPro" id="IPR024931">
    <property type="entry name" value="Importin_alpha"/>
</dbReference>
<dbReference type="InterPro" id="IPR016024">
    <property type="entry name" value="ARM-type_fold"/>
</dbReference>
<dbReference type="OrthoDB" id="29145at2759"/>
<dbReference type="PIRSF" id="PIRSF005673">
    <property type="entry name" value="Importin_alpha"/>
    <property type="match status" value="1"/>
</dbReference>
<dbReference type="Proteomes" id="UP000324897">
    <property type="component" value="Unassembled WGS sequence"/>
</dbReference>
<dbReference type="GO" id="GO:0006606">
    <property type="term" value="P:protein import into nucleus"/>
    <property type="evidence" value="ECO:0007669"/>
    <property type="project" value="InterPro"/>
</dbReference>
<evidence type="ECO:0008006" key="7">
    <source>
        <dbReference type="Google" id="ProtNLM"/>
    </source>
</evidence>
<reference evidence="5 6" key="1">
    <citation type="journal article" date="2019" name="Sci. Rep.">
        <title>A high-quality genome of Eragrostis curvula grass provides insights into Poaceae evolution and supports new strategies to enhance forage quality.</title>
        <authorList>
            <person name="Carballo J."/>
            <person name="Santos B.A.C.M."/>
            <person name="Zappacosta D."/>
            <person name="Garbus I."/>
            <person name="Selva J.P."/>
            <person name="Gallo C.A."/>
            <person name="Diaz A."/>
            <person name="Albertini E."/>
            <person name="Caccamo M."/>
            <person name="Echenique V."/>
        </authorList>
    </citation>
    <scope>NUCLEOTIDE SEQUENCE [LARGE SCALE GENOMIC DNA]</scope>
    <source>
        <strain evidence="6">cv. Victoria</strain>
        <tissue evidence="5">Leaf</tissue>
    </source>
</reference>
<keyword evidence="4" id="KW-0653">Protein transport</keyword>
<proteinExistence type="inferred from homology"/>
<feature type="non-terminal residue" evidence="5">
    <location>
        <position position="1"/>
    </location>
</feature>
<evidence type="ECO:0000256" key="4">
    <source>
        <dbReference type="ARBA" id="ARBA00022927"/>
    </source>
</evidence>
<evidence type="ECO:0000313" key="6">
    <source>
        <dbReference type="Proteomes" id="UP000324897"/>
    </source>
</evidence>
<dbReference type="GO" id="GO:0061608">
    <property type="term" value="F:nuclear import signal receptor activity"/>
    <property type="evidence" value="ECO:0007669"/>
    <property type="project" value="InterPro"/>
</dbReference>
<dbReference type="AlphaFoldDB" id="A0A5J9UBE5"/>
<dbReference type="SUPFAM" id="SSF48371">
    <property type="entry name" value="ARM repeat"/>
    <property type="match status" value="1"/>
</dbReference>
<evidence type="ECO:0000256" key="2">
    <source>
        <dbReference type="ARBA" id="ARBA00022448"/>
    </source>
</evidence>
<evidence type="ECO:0000256" key="1">
    <source>
        <dbReference type="ARBA" id="ARBA00010394"/>
    </source>
</evidence>
<dbReference type="Gene3D" id="1.25.10.10">
    <property type="entry name" value="Leucine-rich Repeat Variant"/>
    <property type="match status" value="2"/>
</dbReference>
<dbReference type="PANTHER" id="PTHR23316">
    <property type="entry name" value="IMPORTIN ALPHA"/>
    <property type="match status" value="1"/>
</dbReference>
<keyword evidence="3" id="KW-0677">Repeat</keyword>
<dbReference type="GO" id="GO:0005737">
    <property type="term" value="C:cytoplasm"/>
    <property type="evidence" value="ECO:0007669"/>
    <property type="project" value="InterPro"/>
</dbReference>
<evidence type="ECO:0000256" key="3">
    <source>
        <dbReference type="ARBA" id="ARBA00022737"/>
    </source>
</evidence>
<dbReference type="EMBL" id="RWGY01000026">
    <property type="protein sequence ID" value="TVU21005.1"/>
    <property type="molecule type" value="Genomic_DNA"/>
</dbReference>
<evidence type="ECO:0000313" key="5">
    <source>
        <dbReference type="EMBL" id="TVU21005.1"/>
    </source>
</evidence>
<sequence length="449" mass="49220">MSLRPSETAELRRSGLRLRRVWARGGCGASTSRASRNTALLKRRCAAAGTEAVPHAPPALERMVARNCGLSRDSSSGVFMYQRALPQLAQGLYSDDISTRLEAGRELRKLLSTENPPIQEVISTGVVPCFVHMLDKEDCPELQCEFSPTSSWEHQRTSRWLSITMPCPSSQLTKRGHPLCGPWETFGVSSSFRDIVLAHGALFPLLQLLNGCTKLSILRKATWALGNFCRALPTANFEHVKPALPMLQQLIHSQDEEIISDACWVLIYLSSDSVENIQAVIESGVCPRLVELLTHSSPSVLIAALHVIALPCLLKLLTTNQSKGIKSEVCWTISDIMAGNKDQIQAVINENIIGPLVWLMQTAEFDVKKNAAWAISNATDGGTHDQIKYLISQGCIIAFCNLLGYADTGVLIVCLKGLENILKEVRCISEKCGIAIQIRASGLEIHVTQ</sequence>
<gene>
    <name evidence="5" type="ORF">EJB05_30614</name>
</gene>
<dbReference type="Pfam" id="PF00514">
    <property type="entry name" value="Arm"/>
    <property type="match status" value="4"/>
</dbReference>
<organism evidence="5 6">
    <name type="scientific">Eragrostis curvula</name>
    <name type="common">weeping love grass</name>
    <dbReference type="NCBI Taxonomy" id="38414"/>
    <lineage>
        <taxon>Eukaryota</taxon>
        <taxon>Viridiplantae</taxon>
        <taxon>Streptophyta</taxon>
        <taxon>Embryophyta</taxon>
        <taxon>Tracheophyta</taxon>
        <taxon>Spermatophyta</taxon>
        <taxon>Magnoliopsida</taxon>
        <taxon>Liliopsida</taxon>
        <taxon>Poales</taxon>
        <taxon>Poaceae</taxon>
        <taxon>PACMAD clade</taxon>
        <taxon>Chloridoideae</taxon>
        <taxon>Eragrostideae</taxon>
        <taxon>Eragrostidinae</taxon>
        <taxon>Eragrostis</taxon>
    </lineage>
</organism>
<dbReference type="Gramene" id="TVU21005">
    <property type="protein sequence ID" value="TVU21005"/>
    <property type="gene ID" value="EJB05_30614"/>
</dbReference>
<keyword evidence="6" id="KW-1185">Reference proteome</keyword>
<protein>
    <recommendedName>
        <fullName evidence="7">Importin subunit alpha</fullName>
    </recommendedName>
</protein>
<name>A0A5J9UBE5_9POAL</name>
<accession>A0A5J9UBE5</accession>